<sequence>MIDAELRNGSLLLVTRLLIQTLMLLFLARNKQGPSAQLRSSPSVSQSCRTIHSSEAEDSLPCVSLDEDESTPSKRPKRRKTTFTTVQAATSAPATSQETPVPVTLEKKKKVKVRDTIEGSPERGSTAWKALSSAQKASPSATEAIGRGIHMLHPDSSRGSYAPSPHFPPILTSLCRRYKTTARRPTGAVWGRCGVGDRSAVCAGPRVEPHTHRNGPAFSVCRRRSTTSKHFFLT</sequence>
<keyword evidence="3" id="KW-1185">Reference proteome</keyword>
<name>A0AA35LNM4_9HYPO</name>
<organism evidence="2 3">
    <name type="scientific">Clonostachys chloroleuca</name>
    <dbReference type="NCBI Taxonomy" id="1926264"/>
    <lineage>
        <taxon>Eukaryota</taxon>
        <taxon>Fungi</taxon>
        <taxon>Dikarya</taxon>
        <taxon>Ascomycota</taxon>
        <taxon>Pezizomycotina</taxon>
        <taxon>Sordariomycetes</taxon>
        <taxon>Hypocreomycetidae</taxon>
        <taxon>Hypocreales</taxon>
        <taxon>Bionectriaceae</taxon>
        <taxon>Clonostachys</taxon>
    </lineage>
</organism>
<dbReference type="EMBL" id="CABFNP030000416">
    <property type="protein sequence ID" value="CAI6013861.1"/>
    <property type="molecule type" value="Genomic_DNA"/>
</dbReference>
<dbReference type="Proteomes" id="UP001160390">
    <property type="component" value="Unassembled WGS sequence"/>
</dbReference>
<feature type="compositionally biased region" description="Polar residues" evidence="1">
    <location>
        <begin position="86"/>
        <end position="99"/>
    </location>
</feature>
<protein>
    <submittedName>
        <fullName evidence="2">Uncharacterized protein</fullName>
    </submittedName>
</protein>
<comment type="caution">
    <text evidence="2">The sequence shown here is derived from an EMBL/GenBank/DDBJ whole genome shotgun (WGS) entry which is preliminary data.</text>
</comment>
<feature type="region of interest" description="Disordered" evidence="1">
    <location>
        <begin position="56"/>
        <end position="102"/>
    </location>
</feature>
<gene>
    <name evidence="2" type="ORF">CCHLO57077_00017427</name>
</gene>
<dbReference type="AlphaFoldDB" id="A0AA35LNM4"/>
<reference evidence="2" key="1">
    <citation type="submission" date="2023-01" db="EMBL/GenBank/DDBJ databases">
        <authorList>
            <person name="Piombo E."/>
        </authorList>
    </citation>
    <scope>NUCLEOTIDE SEQUENCE</scope>
</reference>
<evidence type="ECO:0000313" key="2">
    <source>
        <dbReference type="EMBL" id="CAI6013861.1"/>
    </source>
</evidence>
<feature type="non-terminal residue" evidence="2">
    <location>
        <position position="234"/>
    </location>
</feature>
<accession>A0AA35LNM4</accession>
<evidence type="ECO:0000313" key="3">
    <source>
        <dbReference type="Proteomes" id="UP001160390"/>
    </source>
</evidence>
<evidence type="ECO:0000256" key="1">
    <source>
        <dbReference type="SAM" id="MobiDB-lite"/>
    </source>
</evidence>
<proteinExistence type="predicted"/>